<keyword evidence="6" id="KW-1185">Reference proteome</keyword>
<reference evidence="6" key="1">
    <citation type="submission" date="2019-06" db="EMBL/GenBank/DDBJ databases">
        <authorList>
            <person name="Broberg M."/>
        </authorList>
    </citation>
    <scope>NUCLEOTIDE SEQUENCE [LARGE SCALE GENOMIC DNA]</scope>
</reference>
<reference evidence="5 6" key="2">
    <citation type="submission" date="2021-10" db="EMBL/GenBank/DDBJ databases">
        <authorList>
            <person name="Piombo E."/>
        </authorList>
    </citation>
    <scope>NUCLEOTIDE SEQUENCE [LARGE SCALE GENOMIC DNA]</scope>
</reference>
<feature type="compositionally biased region" description="Low complexity" evidence="3">
    <location>
        <begin position="71"/>
        <end position="95"/>
    </location>
</feature>
<dbReference type="FunFam" id="3.10.129.10:FF:000104">
    <property type="entry name" value="Thioesterase family protein (AFU_orthologue AFUA_2G16350)"/>
    <property type="match status" value="1"/>
</dbReference>
<dbReference type="PANTHER" id="PTHR31001">
    <property type="entry name" value="UNCHARACTERIZED TRANSCRIPTIONAL REGULATORY PROTEIN"/>
    <property type="match status" value="1"/>
</dbReference>
<dbReference type="GO" id="GO:0008270">
    <property type="term" value="F:zinc ion binding"/>
    <property type="evidence" value="ECO:0007669"/>
    <property type="project" value="InterPro"/>
</dbReference>
<dbReference type="CDD" id="cd12148">
    <property type="entry name" value="fungal_TF_MHR"/>
    <property type="match status" value="1"/>
</dbReference>
<evidence type="ECO:0000313" key="6">
    <source>
        <dbReference type="Proteomes" id="UP000754883"/>
    </source>
</evidence>
<feature type="domain" description="Zn(2)-C6 fungal-type" evidence="4">
    <location>
        <begin position="19"/>
        <end position="51"/>
    </location>
</feature>
<evidence type="ECO:0000256" key="3">
    <source>
        <dbReference type="SAM" id="MobiDB-lite"/>
    </source>
</evidence>
<dbReference type="GO" id="GO:0000981">
    <property type="term" value="F:DNA-binding transcription factor activity, RNA polymerase II-specific"/>
    <property type="evidence" value="ECO:0007669"/>
    <property type="project" value="InterPro"/>
</dbReference>
<evidence type="ECO:0000259" key="4">
    <source>
        <dbReference type="PROSITE" id="PS50048"/>
    </source>
</evidence>
<comment type="subcellular location">
    <subcellularLocation>
        <location evidence="1">Nucleus</location>
    </subcellularLocation>
</comment>
<dbReference type="OrthoDB" id="4898680at2759"/>
<dbReference type="CDD" id="cd00067">
    <property type="entry name" value="GAL4"/>
    <property type="match status" value="1"/>
</dbReference>
<sequence length="790" mass="88086">MDMNIIANANANAHARLPACEPCRKSKLACDHRLPSCTRCERSGKGEGCTYRQDPFKRRRTNNDRLSPRESISPLSDLPTSTSTPPAPNASYPNPGYLGYSSHRSIFLQISPDETIGTSTEHVAAQTGVVDSHRPHHNTATLAKQGAEILERALTTFDGNELKALIHFWTARGISLALAEPFVGSCCEAFVSLGAQTSATPQWFMEQSRALLANSMRLLDLRPRMSAADFIFQTSGEQLRWESLGIFFTAVVRATFDVPFFPTLYKDDEERSALRKFAARLSDDLLDLALSLDCLNDFQIVLQYENFIIHSHVNGDHSYQSWRKLGDVIASIYALGYHQKIDTGMDDFAFLSELRKTVLARMYSADKNVAIFLGRPPRMTKRFCVFQTPLSTSSLDPTGQQELDMYTWPPNVAPSYRAETRWSALCAFQKEEILELLSVKKTDNVTRKAKLTGPLKDANGDAFKKDFLASLRLNYLHVLFMLRLACQDLLVEPGDAIVDIAEDMLGLVTDAIILRDKLANSGTGLAWKVTYYGLPATGVILLQLLRRRRHQDIQSTIKPAVLRNLQVFVAEVENGAVVQNKEANFALLSQAVQTVKIFLDSLTWSSTRQGPVNDGDFGYEPGPTQDLGSTMVSSVFKSRRRGDFDFILDYRTRWNDNDMYNHMNNTVYNALFDSVINAYLIQECGLDPATSPQYALVASSHTDFLSSIAYPVVAELALRVDRLGKSSVSYEVAIFERHQEDVKAVGRFVHVFVDRATGKPRPSGMPDQVRKGLERILSEAAASQGGVSKL</sequence>
<dbReference type="SMART" id="SM00066">
    <property type="entry name" value="GAL4"/>
    <property type="match status" value="1"/>
</dbReference>
<dbReference type="InterPro" id="IPR001138">
    <property type="entry name" value="Zn2Cys6_DnaBD"/>
</dbReference>
<name>A0A9N9U1L0_9HYPO</name>
<protein>
    <recommendedName>
        <fullName evidence="4">Zn(2)-C6 fungal-type domain-containing protein</fullName>
    </recommendedName>
</protein>
<dbReference type="AlphaFoldDB" id="A0A9N9U1L0"/>
<dbReference type="SUPFAM" id="SSF57701">
    <property type="entry name" value="Zn2/Cys6 DNA-binding domain"/>
    <property type="match status" value="1"/>
</dbReference>
<evidence type="ECO:0000256" key="2">
    <source>
        <dbReference type="ARBA" id="ARBA00023242"/>
    </source>
</evidence>
<dbReference type="Gene3D" id="3.10.129.10">
    <property type="entry name" value="Hotdog Thioesterase"/>
    <property type="match status" value="1"/>
</dbReference>
<dbReference type="Proteomes" id="UP000754883">
    <property type="component" value="Unassembled WGS sequence"/>
</dbReference>
<dbReference type="Pfam" id="PF13279">
    <property type="entry name" value="4HBT_2"/>
    <property type="match status" value="1"/>
</dbReference>
<keyword evidence="2" id="KW-0539">Nucleus</keyword>
<dbReference type="PROSITE" id="PS50048">
    <property type="entry name" value="ZN2_CY6_FUNGAL_2"/>
    <property type="match status" value="1"/>
</dbReference>
<dbReference type="InterPro" id="IPR050613">
    <property type="entry name" value="Sec_Metabolite_Reg"/>
</dbReference>
<dbReference type="Gene3D" id="4.10.240.10">
    <property type="entry name" value="Zn(2)-C6 fungal-type DNA-binding domain"/>
    <property type="match status" value="1"/>
</dbReference>
<proteinExistence type="predicted"/>
<dbReference type="GO" id="GO:0005634">
    <property type="term" value="C:nucleus"/>
    <property type="evidence" value="ECO:0007669"/>
    <property type="project" value="UniProtKB-SubCell"/>
</dbReference>
<feature type="region of interest" description="Disordered" evidence="3">
    <location>
        <begin position="40"/>
        <end position="95"/>
    </location>
</feature>
<dbReference type="PROSITE" id="PS00463">
    <property type="entry name" value="ZN2_CY6_FUNGAL_1"/>
    <property type="match status" value="1"/>
</dbReference>
<dbReference type="CDD" id="cd00586">
    <property type="entry name" value="4HBT"/>
    <property type="match status" value="1"/>
</dbReference>
<evidence type="ECO:0000256" key="1">
    <source>
        <dbReference type="ARBA" id="ARBA00004123"/>
    </source>
</evidence>
<dbReference type="InterPro" id="IPR029069">
    <property type="entry name" value="HotDog_dom_sf"/>
</dbReference>
<organism evidence="5 6">
    <name type="scientific">Clonostachys byssicola</name>
    <dbReference type="NCBI Taxonomy" id="160290"/>
    <lineage>
        <taxon>Eukaryota</taxon>
        <taxon>Fungi</taxon>
        <taxon>Dikarya</taxon>
        <taxon>Ascomycota</taxon>
        <taxon>Pezizomycotina</taxon>
        <taxon>Sordariomycetes</taxon>
        <taxon>Hypocreomycetidae</taxon>
        <taxon>Hypocreales</taxon>
        <taxon>Bionectriaceae</taxon>
        <taxon>Clonostachys</taxon>
    </lineage>
</organism>
<gene>
    <name evidence="5" type="ORF">CBYS24578_00018331</name>
</gene>
<accession>A0A9N9U1L0</accession>
<dbReference type="InterPro" id="IPR036864">
    <property type="entry name" value="Zn2-C6_fun-type_DNA-bd_sf"/>
</dbReference>
<dbReference type="Pfam" id="PF00172">
    <property type="entry name" value="Zn_clus"/>
    <property type="match status" value="1"/>
</dbReference>
<comment type="caution">
    <text evidence="5">The sequence shown here is derived from an EMBL/GenBank/DDBJ whole genome shotgun (WGS) entry which is preliminary data.</text>
</comment>
<dbReference type="PANTHER" id="PTHR31001:SF53">
    <property type="entry name" value="ZN(II)2CYS6 TRANSCRIPTION FACTOR (EUROFUNG)"/>
    <property type="match status" value="1"/>
</dbReference>
<evidence type="ECO:0000313" key="5">
    <source>
        <dbReference type="EMBL" id="CAG9961934.1"/>
    </source>
</evidence>
<dbReference type="EMBL" id="CABFNO020000776">
    <property type="protein sequence ID" value="CAG9961934.1"/>
    <property type="molecule type" value="Genomic_DNA"/>
</dbReference>
<dbReference type="SUPFAM" id="SSF54637">
    <property type="entry name" value="Thioesterase/thiol ester dehydrase-isomerase"/>
    <property type="match status" value="1"/>
</dbReference>